<dbReference type="InterPro" id="IPR047039">
    <property type="entry name" value="AMN_phosphorylase"/>
</dbReference>
<dbReference type="InterPro" id="IPR000845">
    <property type="entry name" value="Nucleoside_phosphorylase_d"/>
</dbReference>
<dbReference type="STRING" id="1629334.Cva_01120"/>
<feature type="domain" description="AMP nucleoside phosphorylase N-terminal" evidence="2">
    <location>
        <begin position="1"/>
        <end position="72"/>
    </location>
</feature>
<accession>A0A0K8MD62</accession>
<comment type="caution">
    <text evidence="3">The sequence shown here is derived from an EMBL/GenBank/DDBJ whole genome shotgun (WGS) entry which is preliminary data.</text>
</comment>
<reference evidence="3 4" key="1">
    <citation type="submission" date="2015-03" db="EMBL/GenBank/DDBJ databases">
        <title>Caedibacter varicaedens, whole genome shotgun sequence.</title>
        <authorList>
            <person name="Suzuki H."/>
            <person name="Dapper A.L."/>
            <person name="Gibson A.K."/>
            <person name="Jackson C."/>
            <person name="Lee H."/>
            <person name="Pejaver V.R."/>
            <person name="Doak T."/>
            <person name="Lynch M."/>
        </authorList>
    </citation>
    <scope>NUCLEOTIDE SEQUENCE [LARGE SCALE GENOMIC DNA]</scope>
</reference>
<organism evidence="3 4">
    <name type="scientific">Caedimonas varicaedens</name>
    <dbReference type="NCBI Taxonomy" id="1629334"/>
    <lineage>
        <taxon>Bacteria</taxon>
        <taxon>Pseudomonadati</taxon>
        <taxon>Pseudomonadota</taxon>
        <taxon>Alphaproteobacteria</taxon>
        <taxon>Holosporales</taxon>
        <taxon>Caedimonadaceae</taxon>
        <taxon>Caedimonas</taxon>
    </lineage>
</organism>
<dbReference type="NCBIfam" id="NF006142">
    <property type="entry name" value="PRK08292.1"/>
    <property type="match status" value="1"/>
</dbReference>
<dbReference type="Proteomes" id="UP000036771">
    <property type="component" value="Unassembled WGS sequence"/>
</dbReference>
<dbReference type="AlphaFoldDB" id="A0A0K8MD62"/>
<dbReference type="Pfam" id="PF10423">
    <property type="entry name" value="AMNp_N"/>
    <property type="match status" value="1"/>
</dbReference>
<dbReference type="PANTHER" id="PTHR43691:SF6">
    <property type="entry name" value="AMP NUCLEOSIDASE"/>
    <property type="match status" value="1"/>
</dbReference>
<evidence type="ECO:0000259" key="2">
    <source>
        <dbReference type="Pfam" id="PF10423"/>
    </source>
</evidence>
<dbReference type="PANTHER" id="PTHR43691">
    <property type="entry name" value="URIDINE PHOSPHORYLASE"/>
    <property type="match status" value="1"/>
</dbReference>
<evidence type="ECO:0000313" key="3">
    <source>
        <dbReference type="EMBL" id="GAO98460.1"/>
    </source>
</evidence>
<dbReference type="InterPro" id="IPR018953">
    <property type="entry name" value="AMP_nucleoside_Pase_N"/>
</dbReference>
<proteinExistence type="predicted"/>
<dbReference type="GO" id="GO:0005829">
    <property type="term" value="C:cytosol"/>
    <property type="evidence" value="ECO:0007669"/>
    <property type="project" value="TreeGrafter"/>
</dbReference>
<evidence type="ECO:0000313" key="4">
    <source>
        <dbReference type="Proteomes" id="UP000036771"/>
    </source>
</evidence>
<dbReference type="EMBL" id="BBVC01000060">
    <property type="protein sequence ID" value="GAO98460.1"/>
    <property type="molecule type" value="Genomic_DNA"/>
</dbReference>
<feature type="domain" description="Nucleoside phosphorylase" evidence="1">
    <location>
        <begin position="174"/>
        <end position="336"/>
    </location>
</feature>
<dbReference type="NCBIfam" id="TIGR01717">
    <property type="entry name" value="AMP-nucleosdse"/>
    <property type="match status" value="1"/>
</dbReference>
<gene>
    <name evidence="3" type="primary">amn</name>
    <name evidence="3" type="ORF">Cva_01120</name>
</gene>
<dbReference type="GO" id="GO:0044209">
    <property type="term" value="P:AMP salvage"/>
    <property type="evidence" value="ECO:0007669"/>
    <property type="project" value="InterPro"/>
</dbReference>
<dbReference type="InterPro" id="IPR037109">
    <property type="entry name" value="AMP_N_sf"/>
</dbReference>
<protein>
    <submittedName>
        <fullName evidence="3">AMP nucleosidase</fullName>
    </submittedName>
</protein>
<sequence>MEQLTLLIERYRKPILVGLSDWPIPLSFVVDYSASTLTSEHIEYLKLKFELPKLTRITDEIVNHTYKTNPQNPKPLALFSGERVDFSLHRLHHYTGTSAEHFQNFILLTNYQRYVDEFIRYGLDQIQNGDEYDAFVEPGDIVIPNLHLSKSIPEKGAPLTTFPQMPAYHLKRADKNGITFINIGIGPTNAKNITDHLAVLRPHCWIMLGHCAGLKRSQSLGDYVLAHGYVREDSVLDHDLPLWVPIPPLAEVQIALQEAFSEVTGLHGSEAKARIRTGTVYTTDNRNWELRAQEIYERFNQSRAMALDMESATIAANGLRFRVPYGTLLCVSDKPIHGEIKLRSMANNFYNDRVNQHLKIGLRAIQLIYERGIDSLHSRKLRGFDEPAFR</sequence>
<dbReference type="Gene3D" id="3.30.1730.10">
    <property type="entry name" value="AMP nucleoside phosphorylase, N-terminal domain"/>
    <property type="match status" value="1"/>
</dbReference>
<evidence type="ECO:0000259" key="1">
    <source>
        <dbReference type="Pfam" id="PF01048"/>
    </source>
</evidence>
<dbReference type="Gene3D" id="3.40.50.1580">
    <property type="entry name" value="Nucleoside phosphorylase domain"/>
    <property type="match status" value="1"/>
</dbReference>
<dbReference type="GO" id="GO:0008714">
    <property type="term" value="F:AMP nucleosidase activity"/>
    <property type="evidence" value="ECO:0007669"/>
    <property type="project" value="InterPro"/>
</dbReference>
<dbReference type="SUPFAM" id="SSF53167">
    <property type="entry name" value="Purine and uridine phosphorylases"/>
    <property type="match status" value="1"/>
</dbReference>
<dbReference type="InterPro" id="IPR011271">
    <property type="entry name" value="AMP_nucleosidase"/>
</dbReference>
<keyword evidence="4" id="KW-1185">Reference proteome</keyword>
<dbReference type="Pfam" id="PF01048">
    <property type="entry name" value="PNP_UDP_1"/>
    <property type="match status" value="1"/>
</dbReference>
<dbReference type="GO" id="GO:0009116">
    <property type="term" value="P:nucleoside metabolic process"/>
    <property type="evidence" value="ECO:0007669"/>
    <property type="project" value="InterPro"/>
</dbReference>
<dbReference type="InterPro" id="IPR035994">
    <property type="entry name" value="Nucleoside_phosphorylase_sf"/>
</dbReference>
<dbReference type="CDD" id="cd17762">
    <property type="entry name" value="AMN"/>
    <property type="match status" value="1"/>
</dbReference>
<name>A0A0K8MD62_9PROT</name>